<evidence type="ECO:0000256" key="10">
    <source>
        <dbReference type="SAM" id="Phobius"/>
    </source>
</evidence>
<evidence type="ECO:0000256" key="7">
    <source>
        <dbReference type="ARBA" id="ARBA00022989"/>
    </source>
</evidence>
<comment type="similarity">
    <text evidence="2">Belongs to the glycosyltransferase 31 family.</text>
</comment>
<comment type="subcellular location">
    <subcellularLocation>
        <location evidence="1">Golgi apparatus membrane</location>
        <topology evidence="1">Single-pass type II membrane protein</topology>
    </subcellularLocation>
</comment>
<dbReference type="Proteomes" id="UP001158576">
    <property type="component" value="Chromosome 1"/>
</dbReference>
<sequence>MRTRRLIKIPLGGYILCALLVLNFYQFNENQKLTEERSEKQEKNEKKILFYTAVRDFGLPRARHYKMFRRQFRNLYETKANSSNFYSEIFLDNSGYSSTFMNYEDEFPDTLYTSNIPESFAIDVMKNANKNSLFVFMSNHQFDITEPLIEKLKELKLENDEIACLNRKNEAMLPESLNNTIISQCHWDIFAINSKTAEKIRDALIVQKEVKRKQEPERTIYEYTQKLLKADYQGLMVQNKTGRSNGSAYWTSHLNSFTTLLSCSISTKFNYTDHSYLWEDFLTYPNDSALKAPFDYDLDAQINELPPQYQLNDPQDLIRYLRRPRTACSKGTVVSFIKCARGDFFEREWIRDYYQKMAKKGNFDYNIFFLLGTGETLNDEIDMEATKYDDLVIGDFVDTYENLPLKTFLGFQFFAGFCYGNKKIINFHDSDAFVLLPDIVKDYKTNTEMNNREKKPWEPDPFLSDESIYCIKGQKINIRFKDGEAFPGNMVATYTSKWYNWIADWPPKYSIPEYCNGNCNSMGPEAAMKIWKEAQRTNRYSMRIEDKFYLGILRVKAGIPNENIVAVTNMLKIDPSMFNLNGLHRCMHVSEAEMYENPDANLLELKKMNKTSLMNMLTDWYINGDWTQTRKGFLYGGKDHLLARQ</sequence>
<accession>A0ABN7SXP1</accession>
<evidence type="ECO:0000256" key="8">
    <source>
        <dbReference type="ARBA" id="ARBA00023034"/>
    </source>
</evidence>
<dbReference type="Pfam" id="PF01762">
    <property type="entry name" value="Galactosyl_T"/>
    <property type="match status" value="1"/>
</dbReference>
<name>A0ABN7SXP1_OIKDI</name>
<dbReference type="EMBL" id="OU015566">
    <property type="protein sequence ID" value="CAG5107680.1"/>
    <property type="molecule type" value="Genomic_DNA"/>
</dbReference>
<proteinExistence type="inferred from homology"/>
<gene>
    <name evidence="11" type="ORF">OKIOD_LOCUS12205</name>
</gene>
<evidence type="ECO:0000256" key="2">
    <source>
        <dbReference type="ARBA" id="ARBA00008661"/>
    </source>
</evidence>
<dbReference type="PANTHER" id="PTHR11214">
    <property type="entry name" value="BETA-1,3-N-ACETYLGLUCOSAMINYLTRANSFERASE"/>
    <property type="match status" value="1"/>
</dbReference>
<keyword evidence="5 10" id="KW-0812">Transmembrane</keyword>
<feature type="transmembrane region" description="Helical" evidence="10">
    <location>
        <begin position="7"/>
        <end position="25"/>
    </location>
</feature>
<evidence type="ECO:0000256" key="6">
    <source>
        <dbReference type="ARBA" id="ARBA00022968"/>
    </source>
</evidence>
<keyword evidence="7 10" id="KW-1133">Transmembrane helix</keyword>
<keyword evidence="6" id="KW-0735">Signal-anchor</keyword>
<keyword evidence="4" id="KW-0808">Transferase</keyword>
<evidence type="ECO:0000256" key="3">
    <source>
        <dbReference type="ARBA" id="ARBA00022676"/>
    </source>
</evidence>
<protein>
    <submittedName>
        <fullName evidence="11">Oidioi.mRNA.OKI2018_I69.chr1.g3440.t1.cds</fullName>
    </submittedName>
</protein>
<keyword evidence="8" id="KW-0333">Golgi apparatus</keyword>
<keyword evidence="9 10" id="KW-0472">Membrane</keyword>
<evidence type="ECO:0000256" key="5">
    <source>
        <dbReference type="ARBA" id="ARBA00022692"/>
    </source>
</evidence>
<organism evidence="11 12">
    <name type="scientific">Oikopleura dioica</name>
    <name type="common">Tunicate</name>
    <dbReference type="NCBI Taxonomy" id="34765"/>
    <lineage>
        <taxon>Eukaryota</taxon>
        <taxon>Metazoa</taxon>
        <taxon>Chordata</taxon>
        <taxon>Tunicata</taxon>
        <taxon>Appendicularia</taxon>
        <taxon>Copelata</taxon>
        <taxon>Oikopleuridae</taxon>
        <taxon>Oikopleura</taxon>
    </lineage>
</organism>
<dbReference type="InterPro" id="IPR002659">
    <property type="entry name" value="Glyco_trans_31"/>
</dbReference>
<dbReference type="PANTHER" id="PTHR11214:SF376">
    <property type="entry name" value="HEXOSYLTRANSFERASE"/>
    <property type="match status" value="1"/>
</dbReference>
<evidence type="ECO:0000313" key="11">
    <source>
        <dbReference type="EMBL" id="CAG5107680.1"/>
    </source>
</evidence>
<reference evidence="11 12" key="1">
    <citation type="submission" date="2021-04" db="EMBL/GenBank/DDBJ databases">
        <authorList>
            <person name="Bliznina A."/>
        </authorList>
    </citation>
    <scope>NUCLEOTIDE SEQUENCE [LARGE SCALE GENOMIC DNA]</scope>
</reference>
<evidence type="ECO:0000256" key="1">
    <source>
        <dbReference type="ARBA" id="ARBA00004323"/>
    </source>
</evidence>
<keyword evidence="3" id="KW-0328">Glycosyltransferase</keyword>
<evidence type="ECO:0000256" key="9">
    <source>
        <dbReference type="ARBA" id="ARBA00023136"/>
    </source>
</evidence>
<evidence type="ECO:0000313" key="12">
    <source>
        <dbReference type="Proteomes" id="UP001158576"/>
    </source>
</evidence>
<evidence type="ECO:0000256" key="4">
    <source>
        <dbReference type="ARBA" id="ARBA00022679"/>
    </source>
</evidence>
<keyword evidence="12" id="KW-1185">Reference proteome</keyword>